<dbReference type="Gene3D" id="1.10.10.10">
    <property type="entry name" value="Winged helix-like DNA-binding domain superfamily/Winged helix DNA-binding domain"/>
    <property type="match status" value="1"/>
</dbReference>
<evidence type="ECO:0000259" key="5">
    <source>
        <dbReference type="PROSITE" id="PS50944"/>
    </source>
</evidence>
<dbReference type="SUPFAM" id="SSF46785">
    <property type="entry name" value="Winged helix' DNA-binding domain"/>
    <property type="match status" value="1"/>
</dbReference>
<organism evidence="6 7">
    <name type="scientific">Breznakia pachnodae</name>
    <dbReference type="NCBI Taxonomy" id="265178"/>
    <lineage>
        <taxon>Bacteria</taxon>
        <taxon>Bacillati</taxon>
        <taxon>Bacillota</taxon>
        <taxon>Erysipelotrichia</taxon>
        <taxon>Erysipelotrichales</taxon>
        <taxon>Erysipelotrichaceae</taxon>
        <taxon>Breznakia</taxon>
    </lineage>
</organism>
<evidence type="ECO:0000256" key="1">
    <source>
        <dbReference type="ARBA" id="ARBA00007871"/>
    </source>
</evidence>
<reference evidence="6 7" key="1">
    <citation type="submission" date="2023-07" db="EMBL/GenBank/DDBJ databases">
        <title>Genomic Encyclopedia of Type Strains, Phase IV (KMG-IV): sequencing the most valuable type-strain genomes for metagenomic binning, comparative biology and taxonomic classification.</title>
        <authorList>
            <person name="Goeker M."/>
        </authorList>
    </citation>
    <scope>NUCLEOTIDE SEQUENCE [LARGE SCALE GENOMIC DNA]</scope>
    <source>
        <strain evidence="6 7">DSM 16784</strain>
    </source>
</reference>
<comment type="similarity">
    <text evidence="1">Belongs to the DtxR/MntR family.</text>
</comment>
<dbReference type="PROSITE" id="PS50944">
    <property type="entry name" value="HTH_DTXR"/>
    <property type="match status" value="1"/>
</dbReference>
<dbReference type="Gene3D" id="1.10.60.10">
    <property type="entry name" value="Iron dependent repressor, metal binding and dimerisation domain"/>
    <property type="match status" value="1"/>
</dbReference>
<dbReference type="RefSeq" id="WP_307411775.1">
    <property type="nucleotide sequence ID" value="NZ_JAUSUR010000009.1"/>
</dbReference>
<keyword evidence="3" id="KW-0238">DNA-binding</keyword>
<dbReference type="InterPro" id="IPR022689">
    <property type="entry name" value="Iron_dep_repressor"/>
</dbReference>
<keyword evidence="4" id="KW-0804">Transcription</keyword>
<accession>A0ABU0E9G8</accession>
<keyword evidence="7" id="KW-1185">Reference proteome</keyword>
<proteinExistence type="inferred from homology"/>
<name>A0ABU0E9G8_9FIRM</name>
<dbReference type="Pfam" id="PF01325">
    <property type="entry name" value="Fe_dep_repress"/>
    <property type="match status" value="1"/>
</dbReference>
<dbReference type="InterPro" id="IPR036390">
    <property type="entry name" value="WH_DNA-bd_sf"/>
</dbReference>
<dbReference type="PANTHER" id="PTHR33238">
    <property type="entry name" value="IRON (METAL) DEPENDENT REPRESSOR, DTXR FAMILY"/>
    <property type="match status" value="1"/>
</dbReference>
<evidence type="ECO:0000313" key="7">
    <source>
        <dbReference type="Proteomes" id="UP001230220"/>
    </source>
</evidence>
<comment type="caution">
    <text evidence="6">The sequence shown here is derived from an EMBL/GenBank/DDBJ whole genome shotgun (WGS) entry which is preliminary data.</text>
</comment>
<dbReference type="Proteomes" id="UP001230220">
    <property type="component" value="Unassembled WGS sequence"/>
</dbReference>
<dbReference type="PANTHER" id="PTHR33238:SF7">
    <property type="entry name" value="IRON-DEPENDENT TRANSCRIPTIONAL REGULATOR"/>
    <property type="match status" value="1"/>
</dbReference>
<gene>
    <name evidence="6" type="ORF">J2S15_003901</name>
</gene>
<keyword evidence="2" id="KW-0805">Transcription regulation</keyword>
<sequence length="123" mass="13948">MLLGESLEDYLETIMILSEKGKVRSIDVAKLMGVSKPSVNKAVNNLKDRGLITQETYGDIHLTEEGTNMAQMIFHRHKSIRSFLIEILNVSADTAEKDACRIEHIISEETFEKILESLENNKK</sequence>
<dbReference type="InterPro" id="IPR001367">
    <property type="entry name" value="Fe_dep_repressor"/>
</dbReference>
<dbReference type="SUPFAM" id="SSF47979">
    <property type="entry name" value="Iron-dependent repressor protein, dimerization domain"/>
    <property type="match status" value="1"/>
</dbReference>
<evidence type="ECO:0000256" key="3">
    <source>
        <dbReference type="ARBA" id="ARBA00023125"/>
    </source>
</evidence>
<dbReference type="SMART" id="SM00529">
    <property type="entry name" value="HTH_DTXR"/>
    <property type="match status" value="1"/>
</dbReference>
<dbReference type="InterPro" id="IPR050536">
    <property type="entry name" value="DtxR_MntR_Metal-Reg"/>
</dbReference>
<protein>
    <submittedName>
        <fullName evidence="6">DtxR family Mn-dependent transcriptional regulator</fullName>
    </submittedName>
</protein>
<dbReference type="InterPro" id="IPR022687">
    <property type="entry name" value="HTH_DTXR"/>
</dbReference>
<dbReference type="InterPro" id="IPR036421">
    <property type="entry name" value="Fe_dep_repressor_sf"/>
</dbReference>
<evidence type="ECO:0000313" key="6">
    <source>
        <dbReference type="EMBL" id="MDQ0363140.1"/>
    </source>
</evidence>
<feature type="domain" description="HTH dtxR-type" evidence="5">
    <location>
        <begin position="1"/>
        <end position="63"/>
    </location>
</feature>
<dbReference type="Pfam" id="PF02742">
    <property type="entry name" value="Fe_dep_repr_C"/>
    <property type="match status" value="1"/>
</dbReference>
<evidence type="ECO:0000256" key="4">
    <source>
        <dbReference type="ARBA" id="ARBA00023163"/>
    </source>
</evidence>
<dbReference type="InterPro" id="IPR036388">
    <property type="entry name" value="WH-like_DNA-bd_sf"/>
</dbReference>
<dbReference type="EMBL" id="JAUSUR010000009">
    <property type="protein sequence ID" value="MDQ0363140.1"/>
    <property type="molecule type" value="Genomic_DNA"/>
</dbReference>
<evidence type="ECO:0000256" key="2">
    <source>
        <dbReference type="ARBA" id="ARBA00023015"/>
    </source>
</evidence>